<name>A0A5B7G2K8_PORTR</name>
<dbReference type="EMBL" id="VSRR010010411">
    <property type="protein sequence ID" value="MPC51787.1"/>
    <property type="molecule type" value="Genomic_DNA"/>
</dbReference>
<protein>
    <submittedName>
        <fullName evidence="2">Uncharacterized protein</fullName>
    </submittedName>
</protein>
<accession>A0A5B7G2K8</accession>
<comment type="caution">
    <text evidence="2">The sequence shown here is derived from an EMBL/GenBank/DDBJ whole genome shotgun (WGS) entry which is preliminary data.</text>
</comment>
<evidence type="ECO:0000313" key="3">
    <source>
        <dbReference type="Proteomes" id="UP000324222"/>
    </source>
</evidence>
<dbReference type="AlphaFoldDB" id="A0A5B7G2K8"/>
<evidence type="ECO:0000256" key="1">
    <source>
        <dbReference type="SAM" id="MobiDB-lite"/>
    </source>
</evidence>
<reference evidence="2 3" key="1">
    <citation type="submission" date="2019-05" db="EMBL/GenBank/DDBJ databases">
        <title>Another draft genome of Portunus trituberculatus and its Hox gene families provides insights of decapod evolution.</title>
        <authorList>
            <person name="Jeong J.-H."/>
            <person name="Song I."/>
            <person name="Kim S."/>
            <person name="Choi T."/>
            <person name="Kim D."/>
            <person name="Ryu S."/>
            <person name="Kim W."/>
        </authorList>
    </citation>
    <scope>NUCLEOTIDE SEQUENCE [LARGE SCALE GENOMIC DNA]</scope>
    <source>
        <tissue evidence="2">Muscle</tissue>
    </source>
</reference>
<feature type="compositionally biased region" description="Basic and acidic residues" evidence="1">
    <location>
        <begin position="18"/>
        <end position="28"/>
    </location>
</feature>
<evidence type="ECO:0000313" key="2">
    <source>
        <dbReference type="EMBL" id="MPC51787.1"/>
    </source>
</evidence>
<keyword evidence="3" id="KW-1185">Reference proteome</keyword>
<organism evidence="2 3">
    <name type="scientific">Portunus trituberculatus</name>
    <name type="common">Swimming crab</name>
    <name type="synonym">Neptunus trituberculatus</name>
    <dbReference type="NCBI Taxonomy" id="210409"/>
    <lineage>
        <taxon>Eukaryota</taxon>
        <taxon>Metazoa</taxon>
        <taxon>Ecdysozoa</taxon>
        <taxon>Arthropoda</taxon>
        <taxon>Crustacea</taxon>
        <taxon>Multicrustacea</taxon>
        <taxon>Malacostraca</taxon>
        <taxon>Eumalacostraca</taxon>
        <taxon>Eucarida</taxon>
        <taxon>Decapoda</taxon>
        <taxon>Pleocyemata</taxon>
        <taxon>Brachyura</taxon>
        <taxon>Eubrachyura</taxon>
        <taxon>Portunoidea</taxon>
        <taxon>Portunidae</taxon>
        <taxon>Portuninae</taxon>
        <taxon>Portunus</taxon>
    </lineage>
</organism>
<feature type="region of interest" description="Disordered" evidence="1">
    <location>
        <begin position="1"/>
        <end position="32"/>
    </location>
</feature>
<gene>
    <name evidence="2" type="ORF">E2C01_045641</name>
</gene>
<proteinExistence type="predicted"/>
<sequence>MFVNLTLVATPDQPGRPTRPDKPSRRADQWCQGSLVVNINNIQNYEKSLERGAPDKANNDYN</sequence>
<dbReference type="Proteomes" id="UP000324222">
    <property type="component" value="Unassembled WGS sequence"/>
</dbReference>